<gene>
    <name evidence="2" type="ORF">V6N11_017272</name>
</gene>
<keyword evidence="1" id="KW-0175">Coiled coil</keyword>
<evidence type="ECO:0000313" key="2">
    <source>
        <dbReference type="EMBL" id="KAK9042193.1"/>
    </source>
</evidence>
<dbReference type="EMBL" id="JBBPBN010000004">
    <property type="protein sequence ID" value="KAK9042193.1"/>
    <property type="molecule type" value="Genomic_DNA"/>
</dbReference>
<keyword evidence="3" id="KW-1185">Reference proteome</keyword>
<organism evidence="2 3">
    <name type="scientific">Hibiscus sabdariffa</name>
    <name type="common">roselle</name>
    <dbReference type="NCBI Taxonomy" id="183260"/>
    <lineage>
        <taxon>Eukaryota</taxon>
        <taxon>Viridiplantae</taxon>
        <taxon>Streptophyta</taxon>
        <taxon>Embryophyta</taxon>
        <taxon>Tracheophyta</taxon>
        <taxon>Spermatophyta</taxon>
        <taxon>Magnoliopsida</taxon>
        <taxon>eudicotyledons</taxon>
        <taxon>Gunneridae</taxon>
        <taxon>Pentapetalae</taxon>
        <taxon>rosids</taxon>
        <taxon>malvids</taxon>
        <taxon>Malvales</taxon>
        <taxon>Malvaceae</taxon>
        <taxon>Malvoideae</taxon>
        <taxon>Hibiscus</taxon>
    </lineage>
</organism>
<proteinExistence type="predicted"/>
<evidence type="ECO:0000256" key="1">
    <source>
        <dbReference type="SAM" id="Coils"/>
    </source>
</evidence>
<sequence>MPKPSPICALGDRSVSKSSHGLLSPRISNSLLGFGVRFLRSLEFGTTLGRWGVAVAAKACESAADSGFYVPEFASKSKSKRGGLAAGKRLYKSSIQRAKQSVRMKMRANRMADMMEEKRMMEGSLRASRRDVAETEERLRLVETTRNRLLLEFNGITILFMLLRALEALLTLALPFY</sequence>
<dbReference type="Proteomes" id="UP001396334">
    <property type="component" value="Unassembled WGS sequence"/>
</dbReference>
<comment type="caution">
    <text evidence="2">The sequence shown here is derived from an EMBL/GenBank/DDBJ whole genome shotgun (WGS) entry which is preliminary data.</text>
</comment>
<reference evidence="2 3" key="1">
    <citation type="journal article" date="2024" name="G3 (Bethesda)">
        <title>Genome assembly of Hibiscus sabdariffa L. provides insights into metabolisms of medicinal natural products.</title>
        <authorList>
            <person name="Kim T."/>
        </authorList>
    </citation>
    <scope>NUCLEOTIDE SEQUENCE [LARGE SCALE GENOMIC DNA]</scope>
    <source>
        <strain evidence="2">TK-2024</strain>
        <tissue evidence="2">Old leaves</tissue>
    </source>
</reference>
<evidence type="ECO:0000313" key="3">
    <source>
        <dbReference type="Proteomes" id="UP001396334"/>
    </source>
</evidence>
<name>A0ABR2TXI3_9ROSI</name>
<protein>
    <submittedName>
        <fullName evidence="2">Uncharacterized protein</fullName>
    </submittedName>
</protein>
<feature type="coiled-coil region" evidence="1">
    <location>
        <begin position="125"/>
        <end position="152"/>
    </location>
</feature>
<accession>A0ABR2TXI3</accession>